<dbReference type="RefSeq" id="WP_196195241.1">
    <property type="nucleotide sequence ID" value="NZ_JADPRT010000007.1"/>
</dbReference>
<dbReference type="SUPFAM" id="SSF109854">
    <property type="entry name" value="DinB/YfiT-like putative metalloenzymes"/>
    <property type="match status" value="1"/>
</dbReference>
<dbReference type="Proteomes" id="UP000657385">
    <property type="component" value="Unassembled WGS sequence"/>
</dbReference>
<keyword evidence="3" id="KW-1185">Reference proteome</keyword>
<evidence type="ECO:0000313" key="2">
    <source>
        <dbReference type="EMBL" id="MBF9070081.1"/>
    </source>
</evidence>
<protein>
    <submittedName>
        <fullName evidence="2">TIGR03086 family protein</fullName>
    </submittedName>
</protein>
<dbReference type="InterPro" id="IPR034660">
    <property type="entry name" value="DinB/YfiT-like"/>
</dbReference>
<reference evidence="2" key="1">
    <citation type="submission" date="2020-11" db="EMBL/GenBank/DDBJ databases">
        <title>Isolation and identification of active actinomycetes.</title>
        <authorList>
            <person name="Yu B."/>
        </authorList>
    </citation>
    <scope>NUCLEOTIDE SEQUENCE</scope>
    <source>
        <strain evidence="2">NEAU-YB345</strain>
    </source>
</reference>
<feature type="domain" description="Mycothiol-dependent maleylpyruvate isomerase metal-binding" evidence="1">
    <location>
        <begin position="17"/>
        <end position="139"/>
    </location>
</feature>
<dbReference type="Gene3D" id="1.20.120.450">
    <property type="entry name" value="dinb family like domain"/>
    <property type="match status" value="1"/>
</dbReference>
<dbReference type="Pfam" id="PF11716">
    <property type="entry name" value="MDMPI_N"/>
    <property type="match status" value="1"/>
</dbReference>
<dbReference type="GO" id="GO:0046872">
    <property type="term" value="F:metal ion binding"/>
    <property type="evidence" value="ECO:0007669"/>
    <property type="project" value="InterPro"/>
</dbReference>
<dbReference type="NCBIfam" id="TIGR03086">
    <property type="entry name" value="TIGR03086 family metal-binding protein"/>
    <property type="match status" value="1"/>
</dbReference>
<dbReference type="NCBIfam" id="TIGR03083">
    <property type="entry name" value="maleylpyruvate isomerase family mycothiol-dependent enzyme"/>
    <property type="match status" value="1"/>
</dbReference>
<organism evidence="2 3">
    <name type="scientific">Streptacidiphilus fuscans</name>
    <dbReference type="NCBI Taxonomy" id="2789292"/>
    <lineage>
        <taxon>Bacteria</taxon>
        <taxon>Bacillati</taxon>
        <taxon>Actinomycetota</taxon>
        <taxon>Actinomycetes</taxon>
        <taxon>Kitasatosporales</taxon>
        <taxon>Streptomycetaceae</taxon>
        <taxon>Streptacidiphilus</taxon>
    </lineage>
</organism>
<dbReference type="EMBL" id="JADPRT010000007">
    <property type="protein sequence ID" value="MBF9070081.1"/>
    <property type="molecule type" value="Genomic_DNA"/>
</dbReference>
<comment type="caution">
    <text evidence="2">The sequence shown here is derived from an EMBL/GenBank/DDBJ whole genome shotgun (WGS) entry which is preliminary data.</text>
</comment>
<name>A0A931B6V4_9ACTN</name>
<gene>
    <name evidence="2" type="ORF">I2501_18825</name>
</gene>
<accession>A0A931B6V4</accession>
<dbReference type="InterPro" id="IPR024344">
    <property type="entry name" value="MDMPI_metal-binding"/>
</dbReference>
<dbReference type="InterPro" id="IPR017520">
    <property type="entry name" value="CHP03086"/>
</dbReference>
<sequence>MNLADRDASADVVELNRRAVNACRDVVAQVRPADLGRATPCAAWSLGELLAHMTVQHKGFAAAARGLGGDVDWTPAPLGPDAAKAYDRAAAEALAAFDAEGALEGAFLLPEISLTRPLPAAMAIGFHFVDAVVHGWDVARALGLDYRLAPDLAPAALAAALAVPGGEHRLGPHAAFAPALPDANEPTPLDRILAALGRSPSWPE</sequence>
<dbReference type="AlphaFoldDB" id="A0A931B6V4"/>
<evidence type="ECO:0000313" key="3">
    <source>
        <dbReference type="Proteomes" id="UP000657385"/>
    </source>
</evidence>
<proteinExistence type="predicted"/>
<dbReference type="InterPro" id="IPR017517">
    <property type="entry name" value="Maleyloyr_isom"/>
</dbReference>
<evidence type="ECO:0000259" key="1">
    <source>
        <dbReference type="Pfam" id="PF11716"/>
    </source>
</evidence>